<dbReference type="InterPro" id="IPR052178">
    <property type="entry name" value="Sec_Metab_Biosynth_SDR"/>
</dbReference>
<dbReference type="SUPFAM" id="SSF51735">
    <property type="entry name" value="NAD(P)-binding Rossmann-fold domains"/>
    <property type="match status" value="1"/>
</dbReference>
<keyword evidence="2" id="KW-0521">NADP</keyword>
<dbReference type="PRINTS" id="PR00080">
    <property type="entry name" value="SDRFAMILY"/>
</dbReference>
<dbReference type="Proteomes" id="UP001176521">
    <property type="component" value="Unassembled WGS sequence"/>
</dbReference>
<sequence>MSLPSFAAADLFGRLHGAVALVSGGGTGIGLYSARALAANGAKVYIAGRREDKLREAAEVHGTNLEGSLVPIQLDVTSKDQLQKVASEIEAKDGKLHILINNSGIAGPRTVIENDDVKDAKAYASKHLGNESFEDWAGVFQTNVSSIFFSTMAFLPLLEAGLKNPFREGFTPSVINITSISGIVKNSQNHFCYNASKSAASHLTRMLAHELNFGHKAAKGIRVNAIAPGLFPSEMTSKGSDRGGVTKPGDVAIQPPNGRVGTPEEMASAVLFLSTNTFMQGVVLPVDGGWTTAVASSA</sequence>
<dbReference type="EMBL" id="JAPDMQ010000076">
    <property type="protein sequence ID" value="KAK0536484.1"/>
    <property type="molecule type" value="Genomic_DNA"/>
</dbReference>
<dbReference type="InterPro" id="IPR036291">
    <property type="entry name" value="NAD(P)-bd_dom_sf"/>
</dbReference>
<protein>
    <recommendedName>
        <fullName evidence="7">Rhamnolipids biosynthesis 3-oxoacyl-[acyl-carrier-protein] reductase</fullName>
    </recommendedName>
</protein>
<dbReference type="GO" id="GO:0016491">
    <property type="term" value="F:oxidoreductase activity"/>
    <property type="evidence" value="ECO:0007669"/>
    <property type="project" value="UniProtKB-KW"/>
</dbReference>
<reference evidence="5" key="1">
    <citation type="journal article" date="2023" name="PhytoFront">
        <title>Draft Genome Resources of Seven Strains of Tilletia horrida, Causal Agent of Kernel Smut of Rice.</title>
        <authorList>
            <person name="Khanal S."/>
            <person name="Antony Babu S."/>
            <person name="Zhou X.G."/>
        </authorList>
    </citation>
    <scope>NUCLEOTIDE SEQUENCE</scope>
    <source>
        <strain evidence="5">TX3</strain>
    </source>
</reference>
<dbReference type="PRINTS" id="PR00081">
    <property type="entry name" value="GDHRDH"/>
</dbReference>
<dbReference type="InterPro" id="IPR020904">
    <property type="entry name" value="Sc_DH/Rdtase_CS"/>
</dbReference>
<dbReference type="FunFam" id="3.40.50.720:FF:000084">
    <property type="entry name" value="Short-chain dehydrogenase reductase"/>
    <property type="match status" value="1"/>
</dbReference>
<comment type="similarity">
    <text evidence="1">Belongs to the short-chain dehydrogenases/reductases (SDR) family.</text>
</comment>
<dbReference type="CDD" id="cd05233">
    <property type="entry name" value="SDR_c"/>
    <property type="match status" value="1"/>
</dbReference>
<evidence type="ECO:0000313" key="6">
    <source>
        <dbReference type="Proteomes" id="UP001176521"/>
    </source>
</evidence>
<comment type="caution">
    <text evidence="5">The sequence shown here is derived from an EMBL/GenBank/DDBJ whole genome shotgun (WGS) entry which is preliminary data.</text>
</comment>
<accession>A0AAN6GE23</accession>
<evidence type="ECO:0008006" key="7">
    <source>
        <dbReference type="Google" id="ProtNLM"/>
    </source>
</evidence>
<evidence type="ECO:0000256" key="2">
    <source>
        <dbReference type="ARBA" id="ARBA00022857"/>
    </source>
</evidence>
<evidence type="ECO:0000256" key="1">
    <source>
        <dbReference type="ARBA" id="ARBA00006484"/>
    </source>
</evidence>
<keyword evidence="3" id="KW-0560">Oxidoreductase</keyword>
<dbReference type="PANTHER" id="PTHR43618">
    <property type="entry name" value="7-ALPHA-HYDROXYSTEROID DEHYDROGENASE"/>
    <property type="match status" value="1"/>
</dbReference>
<dbReference type="Pfam" id="PF13561">
    <property type="entry name" value="adh_short_C2"/>
    <property type="match status" value="1"/>
</dbReference>
<dbReference type="Gene3D" id="3.40.50.720">
    <property type="entry name" value="NAD(P)-binding Rossmann-like Domain"/>
    <property type="match status" value="1"/>
</dbReference>
<proteinExistence type="inferred from homology"/>
<keyword evidence="6" id="KW-1185">Reference proteome</keyword>
<name>A0AAN6GE23_9BASI</name>
<dbReference type="PROSITE" id="PS00061">
    <property type="entry name" value="ADH_SHORT"/>
    <property type="match status" value="1"/>
</dbReference>
<organism evidence="5 6">
    <name type="scientific">Tilletia horrida</name>
    <dbReference type="NCBI Taxonomy" id="155126"/>
    <lineage>
        <taxon>Eukaryota</taxon>
        <taxon>Fungi</taxon>
        <taxon>Dikarya</taxon>
        <taxon>Basidiomycota</taxon>
        <taxon>Ustilaginomycotina</taxon>
        <taxon>Exobasidiomycetes</taxon>
        <taxon>Tilletiales</taxon>
        <taxon>Tilletiaceae</taxon>
        <taxon>Tilletia</taxon>
    </lineage>
</organism>
<feature type="region of interest" description="Disordered" evidence="4">
    <location>
        <begin position="236"/>
        <end position="260"/>
    </location>
</feature>
<gene>
    <name evidence="5" type="ORF">OC842_001974</name>
</gene>
<dbReference type="AlphaFoldDB" id="A0AAN6GE23"/>
<evidence type="ECO:0000256" key="3">
    <source>
        <dbReference type="ARBA" id="ARBA00023002"/>
    </source>
</evidence>
<dbReference type="InterPro" id="IPR002347">
    <property type="entry name" value="SDR_fam"/>
</dbReference>
<evidence type="ECO:0000256" key="4">
    <source>
        <dbReference type="SAM" id="MobiDB-lite"/>
    </source>
</evidence>
<evidence type="ECO:0000313" key="5">
    <source>
        <dbReference type="EMBL" id="KAK0536484.1"/>
    </source>
</evidence>
<dbReference type="PANTHER" id="PTHR43618:SF4">
    <property type="entry name" value="SHORT CHAIN DEHYDROGENASE_REDUCTASE FAMILY (AFU_ORTHOLOGUE AFUA_7G04540)"/>
    <property type="match status" value="1"/>
</dbReference>